<keyword evidence="6" id="KW-0599">Photoprotein</keyword>
<dbReference type="SMART" id="SM00054">
    <property type="entry name" value="EFh"/>
    <property type="match status" value="3"/>
</dbReference>
<evidence type="ECO:0000256" key="6">
    <source>
        <dbReference type="ARBA" id="ARBA00023262"/>
    </source>
</evidence>
<evidence type="ECO:0000259" key="7">
    <source>
        <dbReference type="PROSITE" id="PS50222"/>
    </source>
</evidence>
<evidence type="ECO:0000256" key="4">
    <source>
        <dbReference type="ARBA" id="ARBA00022837"/>
    </source>
</evidence>
<keyword evidence="5" id="KW-0455">Luminescence</keyword>
<evidence type="ECO:0000256" key="3">
    <source>
        <dbReference type="ARBA" id="ARBA00022737"/>
    </source>
</evidence>
<protein>
    <submittedName>
        <fullName evidence="9">Neurocalcin homolog</fullName>
    </submittedName>
</protein>
<dbReference type="InterPro" id="IPR011992">
    <property type="entry name" value="EF-hand-dom_pair"/>
</dbReference>
<evidence type="ECO:0000256" key="1">
    <source>
        <dbReference type="ARBA" id="ARBA00007828"/>
    </source>
</evidence>
<dbReference type="Gene3D" id="1.10.238.10">
    <property type="entry name" value="EF-hand"/>
    <property type="match status" value="1"/>
</dbReference>
<reference evidence="9" key="1">
    <citation type="submission" date="2025-08" db="UniProtKB">
        <authorList>
            <consortium name="RefSeq"/>
        </authorList>
    </citation>
    <scope>IDENTIFICATION</scope>
</reference>
<keyword evidence="8" id="KW-1185">Reference proteome</keyword>
<proteinExistence type="inferred from homology"/>
<evidence type="ECO:0000313" key="9">
    <source>
        <dbReference type="RefSeq" id="XP_065670627.1"/>
    </source>
</evidence>
<organism evidence="8 9">
    <name type="scientific">Hydra vulgaris</name>
    <name type="common">Hydra</name>
    <name type="synonym">Hydra attenuata</name>
    <dbReference type="NCBI Taxonomy" id="6087"/>
    <lineage>
        <taxon>Eukaryota</taxon>
        <taxon>Metazoa</taxon>
        <taxon>Cnidaria</taxon>
        <taxon>Hydrozoa</taxon>
        <taxon>Hydroidolina</taxon>
        <taxon>Anthoathecata</taxon>
        <taxon>Aplanulata</taxon>
        <taxon>Hydridae</taxon>
        <taxon>Hydra</taxon>
    </lineage>
</organism>
<dbReference type="PROSITE" id="PS50222">
    <property type="entry name" value="EF_HAND_2"/>
    <property type="match status" value="3"/>
</dbReference>
<dbReference type="PANTHER" id="PTHR23055">
    <property type="entry name" value="CALCIUM BINDING PROTEINS"/>
    <property type="match status" value="1"/>
</dbReference>
<evidence type="ECO:0000256" key="5">
    <source>
        <dbReference type="ARBA" id="ARBA00023223"/>
    </source>
</evidence>
<dbReference type="PROSITE" id="PS00018">
    <property type="entry name" value="EF_HAND_1"/>
    <property type="match status" value="3"/>
</dbReference>
<keyword evidence="2" id="KW-0479">Metal-binding</keyword>
<dbReference type="PRINTS" id="PR00450">
    <property type="entry name" value="RECOVERIN"/>
</dbReference>
<dbReference type="PANTHER" id="PTHR23055:SF192">
    <property type="entry name" value="EF-HAND DOMAIN-CONTAINING PROTEIN"/>
    <property type="match status" value="1"/>
</dbReference>
<feature type="domain" description="EF-hand" evidence="7">
    <location>
        <begin position="60"/>
        <end position="95"/>
    </location>
</feature>
<keyword evidence="4" id="KW-0106">Calcium</keyword>
<dbReference type="GeneID" id="100208155"/>
<dbReference type="Pfam" id="PF13499">
    <property type="entry name" value="EF-hand_7"/>
    <property type="match status" value="2"/>
</dbReference>
<dbReference type="InterPro" id="IPR028846">
    <property type="entry name" value="Recoverin"/>
</dbReference>
<feature type="domain" description="EF-hand" evidence="7">
    <location>
        <begin position="96"/>
        <end position="131"/>
    </location>
</feature>
<comment type="similarity">
    <text evidence="1">Belongs to the aequorin family.</text>
</comment>
<dbReference type="SUPFAM" id="SSF47473">
    <property type="entry name" value="EF-hand"/>
    <property type="match status" value="1"/>
</dbReference>
<evidence type="ECO:0000313" key="8">
    <source>
        <dbReference type="Proteomes" id="UP001652625"/>
    </source>
</evidence>
<name>A0ABM4D8H3_HYDVU</name>
<dbReference type="InterPro" id="IPR002048">
    <property type="entry name" value="EF_hand_dom"/>
</dbReference>
<feature type="domain" description="EF-hand" evidence="7">
    <location>
        <begin position="140"/>
        <end position="175"/>
    </location>
</feature>
<dbReference type="Proteomes" id="UP001652625">
    <property type="component" value="Chromosome 12"/>
</dbReference>
<dbReference type="CDD" id="cd00051">
    <property type="entry name" value="EFh"/>
    <property type="match status" value="2"/>
</dbReference>
<dbReference type="RefSeq" id="XP_065670627.1">
    <property type="nucleotide sequence ID" value="XM_065814555.1"/>
</dbReference>
<gene>
    <name evidence="9" type="primary">LOC100208155</name>
</gene>
<evidence type="ECO:0000256" key="2">
    <source>
        <dbReference type="ARBA" id="ARBA00022723"/>
    </source>
</evidence>
<sequence length="183" mass="20962">MGKSNSKLKPTDILELREQTEFTEEELSAYYKDFCKEYPSGSLTCDEFKEMYQRFFPDGDANAFAQHVFSSFDENGDGKIDFREFVCGLSVTIRGNIDQKLKWAFSMYDLDKNGWISEDEMLEIVSAIYRMLGAKSFQDTPAQKVKKMFSAMDVNKDGKLTFKEFLCGFKADPSLINLLSGRS</sequence>
<keyword evidence="3" id="KW-0677">Repeat</keyword>
<accession>A0ABM4D8H3</accession>
<dbReference type="InterPro" id="IPR018247">
    <property type="entry name" value="EF_Hand_1_Ca_BS"/>
</dbReference>